<dbReference type="Proteomes" id="UP000257014">
    <property type="component" value="Unassembled WGS sequence"/>
</dbReference>
<sequence>MLFCSYGWKMNPSIKYQQINFESAYLHFAKKGVTYHSASQFFIFGTQIKNLSSNAKPIPEVNPNHARLKGQTRAVALSRHRERKGCIRRRMLDEHMAQGSTPFALRFSLDVLAHGQSIRKPHYSD</sequence>
<reference evidence="1 2" key="1">
    <citation type="submission" date="2018-03" db="EMBL/GenBank/DDBJ databases">
        <authorList>
            <person name="Keele B.F."/>
        </authorList>
    </citation>
    <scope>NUCLEOTIDE SEQUENCE [LARGE SCALE GENOMIC DNA]</scope>
    <source>
        <strain evidence="1">ZCTH4_d</strain>
    </source>
</reference>
<dbReference type="AlphaFoldDB" id="A0A3E0K2Q4"/>
<accession>A0A3E0K2Q4</accession>
<organism evidence="1 2">
    <name type="scientific">Caldibacillus debilis</name>
    <dbReference type="NCBI Taxonomy" id="301148"/>
    <lineage>
        <taxon>Bacteria</taxon>
        <taxon>Bacillati</taxon>
        <taxon>Bacillota</taxon>
        <taxon>Bacilli</taxon>
        <taxon>Bacillales</taxon>
        <taxon>Bacillaceae</taxon>
        <taxon>Caldibacillus</taxon>
    </lineage>
</organism>
<gene>
    <name evidence="1" type="ORF">C6P37_11790</name>
</gene>
<dbReference type="EMBL" id="QEWE01000022">
    <property type="protein sequence ID" value="REJ27148.1"/>
    <property type="molecule type" value="Genomic_DNA"/>
</dbReference>
<evidence type="ECO:0000313" key="1">
    <source>
        <dbReference type="EMBL" id="REJ27148.1"/>
    </source>
</evidence>
<evidence type="ECO:0000313" key="2">
    <source>
        <dbReference type="Proteomes" id="UP000257014"/>
    </source>
</evidence>
<name>A0A3E0K2Q4_9BACI</name>
<comment type="caution">
    <text evidence="1">The sequence shown here is derived from an EMBL/GenBank/DDBJ whole genome shotgun (WGS) entry which is preliminary data.</text>
</comment>
<proteinExistence type="predicted"/>
<protein>
    <submittedName>
        <fullName evidence="1">Uncharacterized protein</fullName>
    </submittedName>
</protein>